<name>A0ABR1EVY5_NECAM</name>
<gene>
    <name evidence="1" type="primary">Necator_chrX.g26290</name>
    <name evidence="1" type="ORF">RB195_026124</name>
</gene>
<proteinExistence type="predicted"/>
<dbReference type="EMBL" id="JAVFWL010000006">
    <property type="protein sequence ID" value="KAK6766650.1"/>
    <property type="molecule type" value="Genomic_DNA"/>
</dbReference>
<evidence type="ECO:0000313" key="1">
    <source>
        <dbReference type="EMBL" id="KAK6766650.1"/>
    </source>
</evidence>
<keyword evidence="2" id="KW-1185">Reference proteome</keyword>
<sequence length="205" mass="24815">MSAPAYRARTPHCLPRSRSVERFGTVATLTRVSSVPNLSTFYVGGDRYSGATGSTLYKYRKNYDTLDDWNVDRYNFYTPFYWPTYRYAARRALYVDPIPHSLGFTYPDYWTRYKWYVDWLNPTYWRRHRDPNYDRPLWNSWRPWQMDRSNIKRAIDMYRNGTIDFETLDKKWITPSAYGRYGKDWADVYLPAARYGAHRYFYSFA</sequence>
<protein>
    <submittedName>
        <fullName evidence="1">Uncharacterized protein</fullName>
    </submittedName>
</protein>
<dbReference type="Proteomes" id="UP001303046">
    <property type="component" value="Unassembled WGS sequence"/>
</dbReference>
<organism evidence="1 2">
    <name type="scientific">Necator americanus</name>
    <name type="common">Human hookworm</name>
    <dbReference type="NCBI Taxonomy" id="51031"/>
    <lineage>
        <taxon>Eukaryota</taxon>
        <taxon>Metazoa</taxon>
        <taxon>Ecdysozoa</taxon>
        <taxon>Nematoda</taxon>
        <taxon>Chromadorea</taxon>
        <taxon>Rhabditida</taxon>
        <taxon>Rhabditina</taxon>
        <taxon>Rhabditomorpha</taxon>
        <taxon>Strongyloidea</taxon>
        <taxon>Ancylostomatidae</taxon>
        <taxon>Bunostominae</taxon>
        <taxon>Necator</taxon>
    </lineage>
</organism>
<accession>A0ABR1EVY5</accession>
<evidence type="ECO:0000313" key="2">
    <source>
        <dbReference type="Proteomes" id="UP001303046"/>
    </source>
</evidence>
<comment type="caution">
    <text evidence="1">The sequence shown here is derived from an EMBL/GenBank/DDBJ whole genome shotgun (WGS) entry which is preliminary data.</text>
</comment>
<reference evidence="1 2" key="1">
    <citation type="submission" date="2023-08" db="EMBL/GenBank/DDBJ databases">
        <title>A Necator americanus chromosomal reference genome.</title>
        <authorList>
            <person name="Ilik V."/>
            <person name="Petrzelkova K.J."/>
            <person name="Pardy F."/>
            <person name="Fuh T."/>
            <person name="Niatou-Singa F.S."/>
            <person name="Gouil Q."/>
            <person name="Baker L."/>
            <person name="Ritchie M.E."/>
            <person name="Jex A.R."/>
            <person name="Gazzola D."/>
            <person name="Li H."/>
            <person name="Toshio Fujiwara R."/>
            <person name="Zhan B."/>
            <person name="Aroian R.V."/>
            <person name="Pafco B."/>
            <person name="Schwarz E.M."/>
        </authorList>
    </citation>
    <scope>NUCLEOTIDE SEQUENCE [LARGE SCALE GENOMIC DNA]</scope>
    <source>
        <strain evidence="1 2">Aroian</strain>
        <tissue evidence="1">Whole animal</tissue>
    </source>
</reference>